<evidence type="ECO:0000256" key="1">
    <source>
        <dbReference type="SAM" id="MobiDB-lite"/>
    </source>
</evidence>
<evidence type="ECO:0000313" key="3">
    <source>
        <dbReference type="EMBL" id="MBR7619057.1"/>
    </source>
</evidence>
<feature type="chain" id="PRO_5037873784" evidence="2">
    <location>
        <begin position="24"/>
        <end position="617"/>
    </location>
</feature>
<evidence type="ECO:0000313" key="4">
    <source>
        <dbReference type="Proteomes" id="UP000622580"/>
    </source>
</evidence>
<feature type="signal peptide" evidence="2">
    <location>
        <begin position="1"/>
        <end position="23"/>
    </location>
</feature>
<accession>A0A941D029</accession>
<reference evidence="3" key="1">
    <citation type="submission" date="2021-04" db="EMBL/GenBank/DDBJ databases">
        <title>Draft genome assembly of strain Phenylobacterium sp. 20VBR1 using MiniION and Illumina platforms.</title>
        <authorList>
            <person name="Thomas F.A."/>
            <person name="Krishnan K.P."/>
            <person name="Sinha R.K."/>
        </authorList>
    </citation>
    <scope>NUCLEOTIDE SEQUENCE</scope>
    <source>
        <strain evidence="3">20VBR1</strain>
    </source>
</reference>
<name>A0A941D029_9CAUL</name>
<dbReference type="Proteomes" id="UP000622580">
    <property type="component" value="Unassembled WGS sequence"/>
</dbReference>
<sequence>MRSRRELLLTAGATLALAGCATAKPAPAPSAALPPAPPPGPGANQQLAKLLDVLFDETLDDSPELVTQLGLDKGARAAAKRQLSDASIEDLEKDRARTADQLARMRAIDPAQLTGMSAINYASVIFGLANTDEANRRFKYGSEGAGQPYVLSQLNGSYRSTPDFLGNQHVVETKDDADAYLVRLEAYAVQMDQETERARRDVGLGMIPPDFAIDKALTQMNNLRTSPAASPLVSQLVKKVKDKGIAGDYGAEASTIFLEKVRPALERQVAFMKETRSKATHDAGIGGRPDGEAYYALALRNSSTTTLSAAEIHQIGLEQARELSARADVILRAQGYTKGSVGARIQGLFKEKKYHYPNTDLGKEKLIADLNLQIQAMSKRLPEYFGALPKAPLDIKRVPKFIEAGAPGGYYNQATLDGSRPGIYWINLRDTAEYPTWTLPTLTYHEGIPGHHLQLTLQQEADLPMIRRATFLSAYGEGWALYAEKLAQEMGVYADNPLGEIGYIQSSLFRSGRLVVDTGLHAMGWSREKAIATMMEIDGEPESSAITEIERYCVWPGQACSYMVGKLTWLRLREKARTALGPRFDIRKFHDAGLLSGAMPLTVLEAVIDNYIAANKA</sequence>
<dbReference type="PROSITE" id="PS51257">
    <property type="entry name" value="PROKAR_LIPOPROTEIN"/>
    <property type="match status" value="1"/>
</dbReference>
<comment type="caution">
    <text evidence="3">The sequence shown here is derived from an EMBL/GenBank/DDBJ whole genome shotgun (WGS) entry which is preliminary data.</text>
</comment>
<gene>
    <name evidence="3" type="ORF">JKL49_06610</name>
</gene>
<dbReference type="PANTHER" id="PTHR33361:SF2">
    <property type="entry name" value="DUF885 DOMAIN-CONTAINING PROTEIN"/>
    <property type="match status" value="1"/>
</dbReference>
<dbReference type="PROSITE" id="PS51318">
    <property type="entry name" value="TAT"/>
    <property type="match status" value="1"/>
</dbReference>
<keyword evidence="2" id="KW-0732">Signal</keyword>
<dbReference type="AlphaFoldDB" id="A0A941D029"/>
<dbReference type="EMBL" id="JAGSGD010000001">
    <property type="protein sequence ID" value="MBR7619057.1"/>
    <property type="molecule type" value="Genomic_DNA"/>
</dbReference>
<evidence type="ECO:0000256" key="2">
    <source>
        <dbReference type="SAM" id="SignalP"/>
    </source>
</evidence>
<dbReference type="PANTHER" id="PTHR33361">
    <property type="entry name" value="GLR0591 PROTEIN"/>
    <property type="match status" value="1"/>
</dbReference>
<organism evidence="3 4">
    <name type="scientific">Phenylobacterium glaciei</name>
    <dbReference type="NCBI Taxonomy" id="2803784"/>
    <lineage>
        <taxon>Bacteria</taxon>
        <taxon>Pseudomonadati</taxon>
        <taxon>Pseudomonadota</taxon>
        <taxon>Alphaproteobacteria</taxon>
        <taxon>Caulobacterales</taxon>
        <taxon>Caulobacteraceae</taxon>
        <taxon>Phenylobacterium</taxon>
    </lineage>
</organism>
<feature type="compositionally biased region" description="Pro residues" evidence="1">
    <location>
        <begin position="26"/>
        <end position="41"/>
    </location>
</feature>
<proteinExistence type="predicted"/>
<dbReference type="InterPro" id="IPR010281">
    <property type="entry name" value="DUF885"/>
</dbReference>
<dbReference type="InterPro" id="IPR006311">
    <property type="entry name" value="TAT_signal"/>
</dbReference>
<protein>
    <submittedName>
        <fullName evidence="3">DUF885 family protein</fullName>
    </submittedName>
</protein>
<keyword evidence="4" id="KW-1185">Reference proteome</keyword>
<dbReference type="Pfam" id="PF05960">
    <property type="entry name" value="DUF885"/>
    <property type="match status" value="1"/>
</dbReference>
<feature type="region of interest" description="Disordered" evidence="1">
    <location>
        <begin position="24"/>
        <end position="45"/>
    </location>
</feature>
<dbReference type="RefSeq" id="WP_215339174.1">
    <property type="nucleotide sequence ID" value="NZ_JAGSGD010000001.1"/>
</dbReference>